<evidence type="ECO:0000256" key="5">
    <source>
        <dbReference type="ARBA" id="ARBA00023136"/>
    </source>
</evidence>
<dbReference type="InterPro" id="IPR029020">
    <property type="entry name" value="Ammonium/urea_transptr"/>
</dbReference>
<reference evidence="10" key="2">
    <citation type="submission" date="2020-05" db="UniProtKB">
        <authorList>
            <consortium name="EnsemblMetazoa"/>
        </authorList>
    </citation>
    <scope>IDENTIFICATION</scope>
    <source>
        <strain evidence="10">wikel</strain>
    </source>
</reference>
<feature type="transmembrane region" description="Helical" evidence="7">
    <location>
        <begin position="186"/>
        <end position="209"/>
    </location>
</feature>
<keyword evidence="11" id="KW-1185">Reference proteome</keyword>
<sequence>PVFQDVNVMVFVGFGFLMTFLKRYSFSAVGFTLLIAALTIQWAILMRGAWDTHDGKILIDVTGMIGAEFTAAVVLISFGAVLGKTSPLQLLVMAIIEVVIFACNEHLGIEKLFAVDIGGSIFLHTFGAYFGLAVTFVLNKKEYREHSKDGSVYHSDVFAMIGTLFLWLFWPSFNGALAFGDARHRAVINTFMCLLACTVTAFAAFLSLVSQQKLSILQVHIQNSTVAGGVAMGATADMMVHPYGAFIIGSVAGALSVFGYKFITPFLSRRLRIHDTCGINNLHGMPGILAGIVSAVVAARLGRSASSQGLFQLAALACTLAIAIGGGLLTGLIMKLKFFDAPSVDELFDDETWWEIEEDEAATEATPAAPRPPSKGNQIA</sequence>
<dbReference type="AlphaFoldDB" id="B7QEE2"/>
<organism>
    <name type="scientific">Ixodes scapularis</name>
    <name type="common">Black-legged tick</name>
    <name type="synonym">Deer tick</name>
    <dbReference type="NCBI Taxonomy" id="6945"/>
    <lineage>
        <taxon>Eukaryota</taxon>
        <taxon>Metazoa</taxon>
        <taxon>Ecdysozoa</taxon>
        <taxon>Arthropoda</taxon>
        <taxon>Chelicerata</taxon>
        <taxon>Arachnida</taxon>
        <taxon>Acari</taxon>
        <taxon>Parasitiformes</taxon>
        <taxon>Ixodida</taxon>
        <taxon>Ixodoidea</taxon>
        <taxon>Ixodidae</taxon>
        <taxon>Ixodinae</taxon>
        <taxon>Ixodes</taxon>
    </lineage>
</organism>
<keyword evidence="5 7" id="KW-0472">Membrane</keyword>
<feature type="transmembrane region" description="Helical" evidence="7">
    <location>
        <begin position="243"/>
        <end position="263"/>
    </location>
</feature>
<dbReference type="GO" id="GO:0072488">
    <property type="term" value="P:ammonium transmembrane transport"/>
    <property type="evidence" value="ECO:0000318"/>
    <property type="project" value="GO_Central"/>
</dbReference>
<comment type="similarity">
    <text evidence="2">Belongs to the ammonium transporter (TC 2.A.49) family. Rh subfamily.</text>
</comment>
<feature type="transmembrane region" description="Helical" evidence="7">
    <location>
        <begin position="158"/>
        <end position="179"/>
    </location>
</feature>
<keyword evidence="3 7" id="KW-0812">Transmembrane</keyword>
<dbReference type="EMBL" id="ABJB010744694">
    <property type="status" value="NOT_ANNOTATED_CDS"/>
    <property type="molecule type" value="Genomic_DNA"/>
</dbReference>
<dbReference type="EMBL" id="ABJB010570620">
    <property type="status" value="NOT_ANNOTATED_CDS"/>
    <property type="molecule type" value="Genomic_DNA"/>
</dbReference>
<evidence type="ECO:0000256" key="4">
    <source>
        <dbReference type="ARBA" id="ARBA00022989"/>
    </source>
</evidence>
<reference evidence="9 11" key="1">
    <citation type="submission" date="2008-03" db="EMBL/GenBank/DDBJ databases">
        <title>Annotation of Ixodes scapularis.</title>
        <authorList>
            <consortium name="Ixodes scapularis Genome Project Consortium"/>
            <person name="Caler E."/>
            <person name="Hannick L.I."/>
            <person name="Bidwell S."/>
            <person name="Joardar V."/>
            <person name="Thiagarajan M."/>
            <person name="Amedeo P."/>
            <person name="Galinsky K.J."/>
            <person name="Schobel S."/>
            <person name="Inman J."/>
            <person name="Hostetler J."/>
            <person name="Miller J."/>
            <person name="Hammond M."/>
            <person name="Megy K."/>
            <person name="Lawson D."/>
            <person name="Kodira C."/>
            <person name="Sutton G."/>
            <person name="Meyer J."/>
            <person name="Hill C.A."/>
            <person name="Birren B."/>
            <person name="Nene V."/>
            <person name="Collins F."/>
            <person name="Alarcon-Chaidez F."/>
            <person name="Wikel S."/>
            <person name="Strausberg R."/>
        </authorList>
    </citation>
    <scope>NUCLEOTIDE SEQUENCE [LARGE SCALE GENOMIC DNA]</scope>
    <source>
        <strain evidence="11">Wikel</strain>
        <strain evidence="9">Wikel colony</strain>
    </source>
</reference>
<comment type="subcellular location">
    <subcellularLocation>
        <location evidence="1">Membrane</location>
        <topology evidence="1">Multi-pass membrane protein</topology>
    </subcellularLocation>
</comment>
<evidence type="ECO:0000313" key="9">
    <source>
        <dbReference type="EMBL" id="EEC17214.1"/>
    </source>
</evidence>
<feature type="transmembrane region" description="Helical" evidence="7">
    <location>
        <begin position="284"/>
        <end position="301"/>
    </location>
</feature>
<dbReference type="Gene3D" id="1.10.3430.10">
    <property type="entry name" value="Ammonium transporter AmtB like domains"/>
    <property type="match status" value="1"/>
</dbReference>
<evidence type="ECO:0000256" key="6">
    <source>
        <dbReference type="SAM" id="MobiDB-lite"/>
    </source>
</evidence>
<dbReference type="InterPro" id="IPR002229">
    <property type="entry name" value="RhesusRHD"/>
</dbReference>
<dbReference type="EMBL" id="DS920881">
    <property type="protein sequence ID" value="EEC17214.1"/>
    <property type="molecule type" value="Genomic_DNA"/>
</dbReference>
<feature type="transmembrane region" description="Helical" evidence="7">
    <location>
        <begin position="313"/>
        <end position="333"/>
    </location>
</feature>
<dbReference type="GO" id="GO:0008519">
    <property type="term" value="F:ammonium channel activity"/>
    <property type="evidence" value="ECO:0000318"/>
    <property type="project" value="GO_Central"/>
</dbReference>
<dbReference type="PRINTS" id="PR00342">
    <property type="entry name" value="RHESUSRHD"/>
</dbReference>
<dbReference type="HOGENOM" id="CLU_021386_1_0_1"/>
<feature type="non-terminal residue" evidence="9">
    <location>
        <position position="1"/>
    </location>
</feature>
<dbReference type="EMBL" id="ABJB010897866">
    <property type="status" value="NOT_ANNOTATED_CDS"/>
    <property type="molecule type" value="Genomic_DNA"/>
</dbReference>
<dbReference type="VEuPathDB" id="VectorBase:ISCW012648"/>
<protein>
    <submittedName>
        <fullName evidence="9 10">Ammonium transporter, putative</fullName>
    </submittedName>
</protein>
<dbReference type="PaxDb" id="6945-B7QEE2"/>
<evidence type="ECO:0000313" key="10">
    <source>
        <dbReference type="EnsemblMetazoa" id="ISCW012648-PA"/>
    </source>
</evidence>
<feature type="domain" description="Ammonium transporter AmtB-like" evidence="8">
    <location>
        <begin position="2"/>
        <end position="336"/>
    </location>
</feature>
<evidence type="ECO:0000256" key="2">
    <source>
        <dbReference type="ARBA" id="ARBA00011036"/>
    </source>
</evidence>
<evidence type="ECO:0000313" key="11">
    <source>
        <dbReference type="Proteomes" id="UP000001555"/>
    </source>
</evidence>
<feature type="transmembrane region" description="Helical" evidence="7">
    <location>
        <begin position="24"/>
        <end position="45"/>
    </location>
</feature>
<proteinExistence type="inferred from homology"/>
<dbReference type="Pfam" id="PF00909">
    <property type="entry name" value="Ammonium_transp"/>
    <property type="match status" value="1"/>
</dbReference>
<accession>B7QEE2</accession>
<evidence type="ECO:0000256" key="1">
    <source>
        <dbReference type="ARBA" id="ARBA00004141"/>
    </source>
</evidence>
<dbReference type="VEuPathDB" id="VectorBase:ISCP_019024"/>
<dbReference type="PANTHER" id="PTHR11730">
    <property type="entry name" value="AMMONIUM TRANSPORTER"/>
    <property type="match status" value="1"/>
</dbReference>
<keyword evidence="4 7" id="KW-1133">Transmembrane helix</keyword>
<dbReference type="EMBL" id="ABJB010971716">
    <property type="status" value="NOT_ANNOTATED_CDS"/>
    <property type="molecule type" value="Genomic_DNA"/>
</dbReference>
<feature type="transmembrane region" description="Helical" evidence="7">
    <location>
        <begin position="121"/>
        <end position="138"/>
    </location>
</feature>
<evidence type="ECO:0000256" key="7">
    <source>
        <dbReference type="SAM" id="Phobius"/>
    </source>
</evidence>
<dbReference type="InterPro" id="IPR024041">
    <property type="entry name" value="NH4_transpt_AmtB-like_dom"/>
</dbReference>
<dbReference type="STRING" id="6945.B7QEE2"/>
<dbReference type="EMBL" id="ABJB010236193">
    <property type="status" value="NOT_ANNOTATED_CDS"/>
    <property type="molecule type" value="Genomic_DNA"/>
</dbReference>
<evidence type="ECO:0000259" key="8">
    <source>
        <dbReference type="Pfam" id="PF00909"/>
    </source>
</evidence>
<name>B7QEE2_IXOSC</name>
<dbReference type="EMBL" id="ABJB010796682">
    <property type="status" value="NOT_ANNOTATED_CDS"/>
    <property type="molecule type" value="Genomic_DNA"/>
</dbReference>
<dbReference type="PANTHER" id="PTHR11730:SF60">
    <property type="entry name" value="RH50, ISOFORM D"/>
    <property type="match status" value="1"/>
</dbReference>
<dbReference type="GO" id="GO:0005886">
    <property type="term" value="C:plasma membrane"/>
    <property type="evidence" value="ECO:0000318"/>
    <property type="project" value="GO_Central"/>
</dbReference>
<dbReference type="VEuPathDB" id="VectorBase:ISCI012648"/>
<dbReference type="GO" id="GO:0097272">
    <property type="term" value="P:ammonium homeostasis"/>
    <property type="evidence" value="ECO:0000318"/>
    <property type="project" value="GO_Central"/>
</dbReference>
<feature type="non-terminal residue" evidence="9">
    <location>
        <position position="380"/>
    </location>
</feature>
<dbReference type="EnsemblMetazoa" id="ISCW012648-RA">
    <property type="protein sequence ID" value="ISCW012648-PA"/>
    <property type="gene ID" value="ISCW012648"/>
</dbReference>
<dbReference type="SUPFAM" id="SSF111352">
    <property type="entry name" value="Ammonium transporter"/>
    <property type="match status" value="1"/>
</dbReference>
<feature type="transmembrane region" description="Helical" evidence="7">
    <location>
        <begin position="88"/>
        <end position="109"/>
    </location>
</feature>
<feature type="region of interest" description="Disordered" evidence="6">
    <location>
        <begin position="359"/>
        <end position="380"/>
    </location>
</feature>
<dbReference type="Proteomes" id="UP000001555">
    <property type="component" value="Unassembled WGS sequence"/>
</dbReference>
<dbReference type="EMBL" id="ABJB010052195">
    <property type="status" value="NOT_ANNOTATED_CDS"/>
    <property type="molecule type" value="Genomic_DNA"/>
</dbReference>
<dbReference type="FunCoup" id="B7QEE2">
    <property type="interactions" value="14"/>
</dbReference>
<gene>
    <name evidence="9" type="ORF">IscW_ISCW012648</name>
</gene>
<feature type="transmembrane region" description="Helical" evidence="7">
    <location>
        <begin position="57"/>
        <end position="82"/>
    </location>
</feature>
<evidence type="ECO:0000256" key="3">
    <source>
        <dbReference type="ARBA" id="ARBA00022692"/>
    </source>
</evidence>
<dbReference type="OrthoDB" id="534912at2759"/>